<dbReference type="PANTHER" id="PTHR30093">
    <property type="entry name" value="GENERAL SECRETION PATHWAY PROTEIN G"/>
    <property type="match status" value="1"/>
</dbReference>
<reference evidence="15 18" key="2">
    <citation type="submission" date="2020-12" db="EMBL/GenBank/DDBJ databases">
        <title>FDA dAtabase for Regulatory Grade micrObial Sequences (FDA-ARGOS): Supporting development and validation of Infectious Disease Dx tests.</title>
        <authorList>
            <person name="Sproer C."/>
            <person name="Gronow S."/>
            <person name="Severitt S."/>
            <person name="Schroder I."/>
            <person name="Tallon L."/>
            <person name="Sadzewicz L."/>
            <person name="Zhao X."/>
            <person name="Boylan J."/>
            <person name="Ott S."/>
            <person name="Bowen H."/>
            <person name="Vavikolanu K."/>
            <person name="Mehta A."/>
            <person name="Aluvathingal J."/>
            <person name="Nadendla S."/>
            <person name="Lowell S."/>
            <person name="Myers T."/>
            <person name="Yan Y."/>
            <person name="Sichtig H."/>
        </authorList>
    </citation>
    <scope>NUCLEOTIDE SEQUENCE [LARGE SCALE GENOMIC DNA]</scope>
    <source>
        <strain evidence="15 18">FDAARGOS_907</strain>
    </source>
</reference>
<evidence type="ECO:0000313" key="17">
    <source>
        <dbReference type="Proteomes" id="UP000248897"/>
    </source>
</evidence>
<dbReference type="AlphaFoldDB" id="A0A2X4X8V5"/>
<dbReference type="InterPro" id="IPR012902">
    <property type="entry name" value="N_methyl_site"/>
</dbReference>
<dbReference type="Pfam" id="PF08334">
    <property type="entry name" value="T2SSG"/>
    <property type="match status" value="1"/>
</dbReference>
<dbReference type="NCBIfam" id="TIGR02532">
    <property type="entry name" value="IV_pilin_GFxxxE"/>
    <property type="match status" value="1"/>
</dbReference>
<comment type="similarity">
    <text evidence="2">Belongs to the GSP G family.</text>
</comment>
<evidence type="ECO:0000256" key="7">
    <source>
        <dbReference type="ARBA" id="ARBA00022519"/>
    </source>
</evidence>
<evidence type="ECO:0000256" key="6">
    <source>
        <dbReference type="ARBA" id="ARBA00022481"/>
    </source>
</evidence>
<evidence type="ECO:0000256" key="3">
    <source>
        <dbReference type="ARBA" id="ARBA00011180"/>
    </source>
</evidence>
<protein>
    <recommendedName>
        <fullName evidence="4">Type II secretion system core protein G</fullName>
    </recommendedName>
</protein>
<comment type="subcellular location">
    <subcellularLocation>
        <location evidence="1">Cell inner membrane</location>
        <topology evidence="1">Single-pass membrane protein</topology>
    </subcellularLocation>
</comment>
<keyword evidence="7" id="KW-0997">Cell inner membrane</keyword>
<name>A0A2X4X8V5_SERPL</name>
<dbReference type="GO" id="GO:0015628">
    <property type="term" value="P:protein secretion by the type II secretion system"/>
    <property type="evidence" value="ECO:0007669"/>
    <property type="project" value="InterPro"/>
</dbReference>
<reference evidence="16 17" key="1">
    <citation type="submission" date="2018-06" db="EMBL/GenBank/DDBJ databases">
        <authorList>
            <consortium name="Pathogen Informatics"/>
            <person name="Doyle S."/>
        </authorList>
    </citation>
    <scope>NUCLEOTIDE SEQUENCE [LARGE SCALE GENOMIC DNA]</scope>
    <source>
        <strain evidence="16 17">NCTC12961</strain>
    </source>
</reference>
<keyword evidence="5" id="KW-1003">Cell membrane</keyword>
<dbReference type="Pfam" id="PF07963">
    <property type="entry name" value="N_methyl"/>
    <property type="match status" value="1"/>
</dbReference>
<evidence type="ECO:0000256" key="1">
    <source>
        <dbReference type="ARBA" id="ARBA00004377"/>
    </source>
</evidence>
<dbReference type="PANTHER" id="PTHR30093:SF44">
    <property type="entry name" value="TYPE II SECRETION SYSTEM CORE PROTEIN G"/>
    <property type="match status" value="1"/>
</dbReference>
<feature type="region of interest" description="Disordered" evidence="12">
    <location>
        <begin position="125"/>
        <end position="158"/>
    </location>
</feature>
<dbReference type="EMBL" id="CP065673">
    <property type="protein sequence ID" value="QPS22138.1"/>
    <property type="molecule type" value="Genomic_DNA"/>
</dbReference>
<evidence type="ECO:0000313" key="15">
    <source>
        <dbReference type="EMBL" id="QPS22138.1"/>
    </source>
</evidence>
<evidence type="ECO:0000313" key="16">
    <source>
        <dbReference type="EMBL" id="SQI32984.1"/>
    </source>
</evidence>
<evidence type="ECO:0000256" key="12">
    <source>
        <dbReference type="SAM" id="MobiDB-lite"/>
    </source>
</evidence>
<keyword evidence="6" id="KW-0488">Methylation</keyword>
<dbReference type="GO" id="GO:0005886">
    <property type="term" value="C:plasma membrane"/>
    <property type="evidence" value="ECO:0007669"/>
    <property type="project" value="UniProtKB-SubCell"/>
</dbReference>
<evidence type="ECO:0000256" key="8">
    <source>
        <dbReference type="ARBA" id="ARBA00022692"/>
    </source>
</evidence>
<proteinExistence type="inferred from homology"/>
<evidence type="ECO:0000256" key="2">
    <source>
        <dbReference type="ARBA" id="ARBA00009984"/>
    </source>
</evidence>
<evidence type="ECO:0000259" key="14">
    <source>
        <dbReference type="Pfam" id="PF08334"/>
    </source>
</evidence>
<keyword evidence="9 13" id="KW-1133">Transmembrane helix</keyword>
<evidence type="ECO:0000256" key="11">
    <source>
        <dbReference type="ARBA" id="ARBA00045631"/>
    </source>
</evidence>
<feature type="transmembrane region" description="Helical" evidence="13">
    <location>
        <begin position="21"/>
        <end position="45"/>
    </location>
</feature>
<evidence type="ECO:0000256" key="4">
    <source>
        <dbReference type="ARBA" id="ARBA00020042"/>
    </source>
</evidence>
<evidence type="ECO:0000256" key="13">
    <source>
        <dbReference type="SAM" id="Phobius"/>
    </source>
</evidence>
<feature type="domain" description="Type II secretion system protein GspG C-terminal" evidence="14">
    <location>
        <begin position="44"/>
        <end position="149"/>
    </location>
</feature>
<keyword evidence="8 13" id="KW-0812">Transmembrane</keyword>
<evidence type="ECO:0000256" key="9">
    <source>
        <dbReference type="ARBA" id="ARBA00022989"/>
    </source>
</evidence>
<dbReference type="RefSeq" id="WP_062869859.1">
    <property type="nucleotide sequence ID" value="NZ_CAMITG010000006.1"/>
</dbReference>
<dbReference type="PRINTS" id="PR00813">
    <property type="entry name" value="BCTERIALGSPG"/>
</dbReference>
<evidence type="ECO:0000256" key="10">
    <source>
        <dbReference type="ARBA" id="ARBA00023136"/>
    </source>
</evidence>
<keyword evidence="10 13" id="KW-0472">Membrane</keyword>
<dbReference type="Gene3D" id="3.30.700.10">
    <property type="entry name" value="Glycoprotein, Type 4 Pilin"/>
    <property type="match status" value="1"/>
</dbReference>
<dbReference type="STRING" id="82996.ADP72_05845"/>
<organism evidence="16 17">
    <name type="scientific">Serratia plymuthica</name>
    <dbReference type="NCBI Taxonomy" id="82996"/>
    <lineage>
        <taxon>Bacteria</taxon>
        <taxon>Pseudomonadati</taxon>
        <taxon>Pseudomonadota</taxon>
        <taxon>Gammaproteobacteria</taxon>
        <taxon>Enterobacterales</taxon>
        <taxon>Yersiniaceae</taxon>
        <taxon>Serratia</taxon>
    </lineage>
</organism>
<sequence length="158" mass="17520">MLTENKVRKSSRVRKFRQKGFTLLEIMVVIVILGLLASLTIPSLMGNKEKADKQKATSDIVALENALDMYKLDNGRYPSSEQGLAALSAKPEVAPVPRNYPEDGYIRRLPQDPWGNAYQLRNPGRNGKLDVFSSGQDGIADSEDDIGNWPEKTADKAE</sequence>
<dbReference type="GO" id="GO:0015627">
    <property type="term" value="C:type II protein secretion system complex"/>
    <property type="evidence" value="ECO:0007669"/>
    <property type="project" value="InterPro"/>
</dbReference>
<keyword evidence="18" id="KW-1185">Reference proteome</keyword>
<dbReference type="InterPro" id="IPR010054">
    <property type="entry name" value="Type2_sec_GspG"/>
</dbReference>
<gene>
    <name evidence="16" type="primary">pulG</name>
    <name evidence="15" type="synonym">gspG</name>
    <name evidence="15" type="ORF">I6G64_07025</name>
    <name evidence="16" type="ORF">NCTC12961_01321</name>
</gene>
<dbReference type="SUPFAM" id="SSF54523">
    <property type="entry name" value="Pili subunits"/>
    <property type="match status" value="1"/>
</dbReference>
<dbReference type="NCBIfam" id="TIGR01710">
    <property type="entry name" value="typeII_sec_gspG"/>
    <property type="match status" value="1"/>
</dbReference>
<accession>A0A2X4X8V5</accession>
<comment type="subunit">
    <text evidence="3">Type II secretion system is composed of four main components: the outer membrane complex, the inner membrane complex, the cytoplasmic secretion ATPase and the periplasm-spanning pseudopilus. Forms homomultimers.</text>
</comment>
<comment type="function">
    <text evidence="11">Core component of the type II secretion system required for the energy-dependent secretion of extracellular factors such as proteases and toxins from the periplasm. Pseudopilin (pilin-like) protein that polymerizes to form the pseudopilus. Further polymerization triggers pseudopilus growth.</text>
</comment>
<evidence type="ECO:0000256" key="5">
    <source>
        <dbReference type="ARBA" id="ARBA00022475"/>
    </source>
</evidence>
<dbReference type="InterPro" id="IPR045584">
    <property type="entry name" value="Pilin-like"/>
</dbReference>
<dbReference type="InterPro" id="IPR000983">
    <property type="entry name" value="Bac_GSPG_pilin"/>
</dbReference>
<dbReference type="EMBL" id="LS483469">
    <property type="protein sequence ID" value="SQI32984.1"/>
    <property type="molecule type" value="Genomic_DNA"/>
</dbReference>
<evidence type="ECO:0000313" key="18">
    <source>
        <dbReference type="Proteomes" id="UP000594967"/>
    </source>
</evidence>
<dbReference type="Proteomes" id="UP000594967">
    <property type="component" value="Chromosome"/>
</dbReference>
<dbReference type="InterPro" id="IPR013545">
    <property type="entry name" value="T2SS_protein-GspG_C"/>
</dbReference>
<dbReference type="PROSITE" id="PS00409">
    <property type="entry name" value="PROKAR_NTER_METHYL"/>
    <property type="match status" value="1"/>
</dbReference>
<dbReference type="Proteomes" id="UP000248897">
    <property type="component" value="Chromosome 1"/>
</dbReference>